<evidence type="ECO:0000313" key="1">
    <source>
        <dbReference type="EMBL" id="PVE11939.1"/>
    </source>
</evidence>
<reference evidence="1 2" key="1">
    <citation type="submission" date="2013-12" db="EMBL/GenBank/DDBJ databases">
        <title>Annotated genome of Streptomyces scopuliridis.</title>
        <authorList>
            <person name="Olson J.B."/>
        </authorList>
    </citation>
    <scope>NUCLEOTIDE SEQUENCE [LARGE SCALE GENOMIC DNA]</scope>
    <source>
        <strain evidence="1 2">RB72</strain>
    </source>
</reference>
<dbReference type="EMBL" id="AZSP01000125">
    <property type="protein sequence ID" value="PVE11939.1"/>
    <property type="molecule type" value="Genomic_DNA"/>
</dbReference>
<sequence length="134" mass="13987">MDALAVATEVTPYITAAVTAYGTAVLTRTTDTAADATVSLGRRIVQRLWHREESREAIEGAVSNLAEVPDDEDFQALLRAHIKRALLDDPALATEIARLLPAAGVSFTASGAGAVAVRNNSGIISTGSGADIQR</sequence>
<protein>
    <submittedName>
        <fullName evidence="1">Uncharacterized protein</fullName>
    </submittedName>
</protein>
<dbReference type="OrthoDB" id="3480403at2"/>
<keyword evidence="2" id="KW-1185">Reference proteome</keyword>
<gene>
    <name evidence="1" type="ORF">Y717_07810</name>
</gene>
<accession>A0A2T7T9T2</accession>
<dbReference type="STRING" id="1440053.GCA_000718095_01211"/>
<proteinExistence type="predicted"/>
<dbReference type="AlphaFoldDB" id="A0A2T7T9T2"/>
<name>A0A2T7T9T2_9ACTN</name>
<organism evidence="1 2">
    <name type="scientific">Streptomyces scopuliridis RB72</name>
    <dbReference type="NCBI Taxonomy" id="1440053"/>
    <lineage>
        <taxon>Bacteria</taxon>
        <taxon>Bacillati</taxon>
        <taxon>Actinomycetota</taxon>
        <taxon>Actinomycetes</taxon>
        <taxon>Kitasatosporales</taxon>
        <taxon>Streptomycetaceae</taxon>
        <taxon>Streptomyces</taxon>
    </lineage>
</organism>
<evidence type="ECO:0000313" key="2">
    <source>
        <dbReference type="Proteomes" id="UP000245992"/>
    </source>
</evidence>
<comment type="caution">
    <text evidence="1">The sequence shown here is derived from an EMBL/GenBank/DDBJ whole genome shotgun (WGS) entry which is preliminary data.</text>
</comment>
<dbReference type="Proteomes" id="UP000245992">
    <property type="component" value="Unassembled WGS sequence"/>
</dbReference>